<dbReference type="AlphaFoldDB" id="A0AAD8WII7"/>
<keyword evidence="5" id="KW-0539">Nucleus</keyword>
<keyword evidence="2" id="KW-0805">Transcription regulation</keyword>
<dbReference type="PANTHER" id="PTHR31719:SF88">
    <property type="entry name" value="OS07G0272700 PROTEIN"/>
    <property type="match status" value="1"/>
</dbReference>
<reference evidence="8" key="1">
    <citation type="submission" date="2023-07" db="EMBL/GenBank/DDBJ databases">
        <title>A chromosome-level genome assembly of Lolium multiflorum.</title>
        <authorList>
            <person name="Chen Y."/>
            <person name="Copetti D."/>
            <person name="Kolliker R."/>
            <person name="Studer B."/>
        </authorList>
    </citation>
    <scope>NUCLEOTIDE SEQUENCE</scope>
    <source>
        <strain evidence="8">02402/16</strain>
        <tissue evidence="8">Leaf</tissue>
    </source>
</reference>
<dbReference type="Gene3D" id="2.40.330.10">
    <property type="entry name" value="DNA-binding pseudobarrel domain"/>
    <property type="match status" value="1"/>
</dbReference>
<evidence type="ECO:0000313" key="8">
    <source>
        <dbReference type="EMBL" id="KAK1663086.1"/>
    </source>
</evidence>
<comment type="caution">
    <text evidence="8">The sequence shown here is derived from an EMBL/GenBank/DDBJ whole genome shotgun (WGS) entry which is preliminary data.</text>
</comment>
<evidence type="ECO:0000256" key="1">
    <source>
        <dbReference type="ARBA" id="ARBA00004123"/>
    </source>
</evidence>
<gene>
    <name evidence="8" type="ORF">QYE76_051245</name>
</gene>
<dbReference type="InterPro" id="IPR015300">
    <property type="entry name" value="DNA-bd_pseudobarrel_sf"/>
</dbReference>
<dbReference type="GO" id="GO:0005634">
    <property type="term" value="C:nucleus"/>
    <property type="evidence" value="ECO:0007669"/>
    <property type="project" value="UniProtKB-SubCell"/>
</dbReference>
<dbReference type="SUPFAM" id="SSF101936">
    <property type="entry name" value="DNA-binding pseudobarrel domain"/>
    <property type="match status" value="1"/>
</dbReference>
<protein>
    <recommendedName>
        <fullName evidence="7">NAC domain-containing protein</fullName>
    </recommendedName>
</protein>
<accession>A0AAD8WII7</accession>
<organism evidence="8 9">
    <name type="scientific">Lolium multiflorum</name>
    <name type="common">Italian ryegrass</name>
    <name type="synonym">Lolium perenne subsp. multiflorum</name>
    <dbReference type="NCBI Taxonomy" id="4521"/>
    <lineage>
        <taxon>Eukaryota</taxon>
        <taxon>Viridiplantae</taxon>
        <taxon>Streptophyta</taxon>
        <taxon>Embryophyta</taxon>
        <taxon>Tracheophyta</taxon>
        <taxon>Spermatophyta</taxon>
        <taxon>Magnoliopsida</taxon>
        <taxon>Liliopsida</taxon>
        <taxon>Poales</taxon>
        <taxon>Poaceae</taxon>
        <taxon>BOP clade</taxon>
        <taxon>Pooideae</taxon>
        <taxon>Poodae</taxon>
        <taxon>Poeae</taxon>
        <taxon>Poeae Chloroplast Group 2 (Poeae type)</taxon>
        <taxon>Loliodinae</taxon>
        <taxon>Loliinae</taxon>
        <taxon>Lolium</taxon>
    </lineage>
</organism>
<sequence>MEETQDVFGLGLSPGFKFDPDDDELVEQYLLRRILRQPLPLERVICEEDDLLSAAPWDLLKKHKREGDTFFFANGHTKHDKGNRQKRTCVGGCWEGQKPLVDGERLRVPGIGGTDEITWRKYMLNFHREGEKGSTGWVMHEYSITGPDHLASSSQRLYRIRLSGHGKNSRRERGEDGGALVRIDGAISAANSVFPAAEVVDDEDGGSAWPPTTSYSDQVYQYEYGWSFPGGEQERVDDEDDGSARSAATSYSDQVYDYGWSFPGVDAGGYGGPGATPDQGAPGVMNEYGGAAPAVEMLPFNQGSFSGDESVMDFELPDQQDFNIDDEFTDFELPDQLNFSIDELLGFQAPSAGSDFGGFRRYISNVPKIIVSKTSTGYAGMIKVREFDRNISMDQGWASFSITHEIKIGYLLTFKALKKDAYKVIIFDYSMTEIVKKCSEHDLALAKMEWKLEKDPSDSQRMRGKGIDTKKYFFLLYDVIRSIAGADNLC</sequence>
<evidence type="ECO:0000313" key="9">
    <source>
        <dbReference type="Proteomes" id="UP001231189"/>
    </source>
</evidence>
<dbReference type="GO" id="GO:0006355">
    <property type="term" value="P:regulation of DNA-templated transcription"/>
    <property type="evidence" value="ECO:0007669"/>
    <property type="project" value="InterPro"/>
</dbReference>
<keyword evidence="3" id="KW-0238">DNA-binding</keyword>
<keyword evidence="9" id="KW-1185">Reference proteome</keyword>
<evidence type="ECO:0000259" key="7">
    <source>
        <dbReference type="PROSITE" id="PS51005"/>
    </source>
</evidence>
<dbReference type="InterPro" id="IPR003441">
    <property type="entry name" value="NAC-dom"/>
</dbReference>
<dbReference type="InterPro" id="IPR036093">
    <property type="entry name" value="NAC_dom_sf"/>
</dbReference>
<dbReference type="SUPFAM" id="SSF101941">
    <property type="entry name" value="NAC domain"/>
    <property type="match status" value="1"/>
</dbReference>
<dbReference type="PROSITE" id="PS51005">
    <property type="entry name" value="NAC"/>
    <property type="match status" value="1"/>
</dbReference>
<evidence type="ECO:0000256" key="2">
    <source>
        <dbReference type="ARBA" id="ARBA00023015"/>
    </source>
</evidence>
<dbReference type="Pfam" id="PF02365">
    <property type="entry name" value="NAM"/>
    <property type="match status" value="1"/>
</dbReference>
<name>A0AAD8WII7_LOLMU</name>
<evidence type="ECO:0000256" key="6">
    <source>
        <dbReference type="SAM" id="MobiDB-lite"/>
    </source>
</evidence>
<evidence type="ECO:0000256" key="5">
    <source>
        <dbReference type="ARBA" id="ARBA00023242"/>
    </source>
</evidence>
<dbReference type="GO" id="GO:0003677">
    <property type="term" value="F:DNA binding"/>
    <property type="evidence" value="ECO:0007669"/>
    <property type="project" value="UniProtKB-KW"/>
</dbReference>
<comment type="subcellular location">
    <subcellularLocation>
        <location evidence="1">Nucleus</location>
    </subcellularLocation>
</comment>
<dbReference type="PANTHER" id="PTHR31719">
    <property type="entry name" value="NAC TRANSCRIPTION FACTOR 56"/>
    <property type="match status" value="1"/>
</dbReference>
<dbReference type="EMBL" id="JAUUTY010000003">
    <property type="protein sequence ID" value="KAK1663086.1"/>
    <property type="molecule type" value="Genomic_DNA"/>
</dbReference>
<feature type="region of interest" description="Disordered" evidence="6">
    <location>
        <begin position="228"/>
        <end position="248"/>
    </location>
</feature>
<feature type="domain" description="NAC" evidence="7">
    <location>
        <begin position="12"/>
        <end position="163"/>
    </location>
</feature>
<evidence type="ECO:0000256" key="4">
    <source>
        <dbReference type="ARBA" id="ARBA00023163"/>
    </source>
</evidence>
<proteinExistence type="predicted"/>
<evidence type="ECO:0000256" key="3">
    <source>
        <dbReference type="ARBA" id="ARBA00023125"/>
    </source>
</evidence>
<dbReference type="Proteomes" id="UP001231189">
    <property type="component" value="Unassembled WGS sequence"/>
</dbReference>
<keyword evidence="4" id="KW-0804">Transcription</keyword>
<dbReference type="Gene3D" id="2.170.150.80">
    <property type="entry name" value="NAC domain"/>
    <property type="match status" value="1"/>
</dbReference>